<dbReference type="EMBL" id="JANPWB010000013">
    <property type="protein sequence ID" value="KAJ1107350.1"/>
    <property type="molecule type" value="Genomic_DNA"/>
</dbReference>
<dbReference type="AlphaFoldDB" id="A0AAV7MX90"/>
<keyword evidence="3" id="KW-1185">Reference proteome</keyword>
<organism evidence="2 3">
    <name type="scientific">Pleurodeles waltl</name>
    <name type="common">Iberian ribbed newt</name>
    <dbReference type="NCBI Taxonomy" id="8319"/>
    <lineage>
        <taxon>Eukaryota</taxon>
        <taxon>Metazoa</taxon>
        <taxon>Chordata</taxon>
        <taxon>Craniata</taxon>
        <taxon>Vertebrata</taxon>
        <taxon>Euteleostomi</taxon>
        <taxon>Amphibia</taxon>
        <taxon>Batrachia</taxon>
        <taxon>Caudata</taxon>
        <taxon>Salamandroidea</taxon>
        <taxon>Salamandridae</taxon>
        <taxon>Pleurodelinae</taxon>
        <taxon>Pleurodeles</taxon>
    </lineage>
</organism>
<reference evidence="2" key="1">
    <citation type="journal article" date="2022" name="bioRxiv">
        <title>Sequencing and chromosome-scale assembly of the giantPleurodeles waltlgenome.</title>
        <authorList>
            <person name="Brown T."/>
            <person name="Elewa A."/>
            <person name="Iarovenko S."/>
            <person name="Subramanian E."/>
            <person name="Araus A.J."/>
            <person name="Petzold A."/>
            <person name="Susuki M."/>
            <person name="Suzuki K.-i.T."/>
            <person name="Hayashi T."/>
            <person name="Toyoda A."/>
            <person name="Oliveira C."/>
            <person name="Osipova E."/>
            <person name="Leigh N.D."/>
            <person name="Simon A."/>
            <person name="Yun M.H."/>
        </authorList>
    </citation>
    <scope>NUCLEOTIDE SEQUENCE</scope>
    <source>
        <strain evidence="2">20211129_DDA</strain>
        <tissue evidence="2">Liver</tissue>
    </source>
</reference>
<proteinExistence type="predicted"/>
<name>A0AAV7MX90_PLEWA</name>
<accession>A0AAV7MX90</accession>
<evidence type="ECO:0000313" key="2">
    <source>
        <dbReference type="EMBL" id="KAJ1107350.1"/>
    </source>
</evidence>
<feature type="region of interest" description="Disordered" evidence="1">
    <location>
        <begin position="38"/>
        <end position="77"/>
    </location>
</feature>
<protein>
    <submittedName>
        <fullName evidence="2">Uncharacterized protein</fullName>
    </submittedName>
</protein>
<comment type="caution">
    <text evidence="2">The sequence shown here is derived from an EMBL/GenBank/DDBJ whole genome shotgun (WGS) entry which is preliminary data.</text>
</comment>
<dbReference type="Proteomes" id="UP001066276">
    <property type="component" value="Chromosome 9"/>
</dbReference>
<evidence type="ECO:0000313" key="3">
    <source>
        <dbReference type="Proteomes" id="UP001066276"/>
    </source>
</evidence>
<sequence>MWALVLGRVLSIPPGHRRAPLRFSSCAFQAGSPSLSVRPGLQLPRPEASSYRDHQLTPELRWVPPSREPRDRGPAGSPPSAIWVPLLSVEPLSGCCSSLSPWAGGRASTTTGGACYRRVPCGEGRETLKSVLPARHLGACLKKALLKMS</sequence>
<evidence type="ECO:0000256" key="1">
    <source>
        <dbReference type="SAM" id="MobiDB-lite"/>
    </source>
</evidence>
<gene>
    <name evidence="2" type="ORF">NDU88_004741</name>
</gene>